<reference evidence="5" key="1">
    <citation type="submission" date="2016-10" db="EMBL/GenBank/DDBJ databases">
        <authorList>
            <person name="Varghese N."/>
            <person name="Submissions S."/>
        </authorList>
    </citation>
    <scope>NUCLEOTIDE SEQUENCE [LARGE SCALE GENOMIC DNA]</scope>
    <source>
        <strain evidence="5">CGMCC 4.2126</strain>
    </source>
</reference>
<evidence type="ECO:0000259" key="3">
    <source>
        <dbReference type="Pfam" id="PF01471"/>
    </source>
</evidence>
<organism evidence="4 5">
    <name type="scientific">Streptosporangium canum</name>
    <dbReference type="NCBI Taxonomy" id="324952"/>
    <lineage>
        <taxon>Bacteria</taxon>
        <taxon>Bacillati</taxon>
        <taxon>Actinomycetota</taxon>
        <taxon>Actinomycetes</taxon>
        <taxon>Streptosporangiales</taxon>
        <taxon>Streptosporangiaceae</taxon>
        <taxon>Streptosporangium</taxon>
    </lineage>
</organism>
<proteinExistence type="predicted"/>
<evidence type="ECO:0000256" key="2">
    <source>
        <dbReference type="SAM" id="Phobius"/>
    </source>
</evidence>
<dbReference type="InterPro" id="IPR036366">
    <property type="entry name" value="PGBDSf"/>
</dbReference>
<dbReference type="PANTHER" id="PTHR30469:SF38">
    <property type="entry name" value="HLYD FAMILY SECRETION PROTEIN"/>
    <property type="match status" value="1"/>
</dbReference>
<feature type="compositionally biased region" description="Basic and acidic residues" evidence="1">
    <location>
        <begin position="10"/>
        <end position="23"/>
    </location>
</feature>
<protein>
    <submittedName>
        <fullName evidence="4">Multidrug efflux pump subunit AcrA (Membrane-fusion protein)</fullName>
    </submittedName>
</protein>
<feature type="transmembrane region" description="Helical" evidence="2">
    <location>
        <begin position="34"/>
        <end position="54"/>
    </location>
</feature>
<dbReference type="SUPFAM" id="SSF47090">
    <property type="entry name" value="PGBD-like"/>
    <property type="match status" value="1"/>
</dbReference>
<name>A0A1I3WGD6_9ACTN</name>
<feature type="domain" description="Peptidoglycan binding-like" evidence="3">
    <location>
        <begin position="149"/>
        <end position="196"/>
    </location>
</feature>
<accession>A0A1I3WGD6</accession>
<sequence length="383" mass="39710">MTDGAAVEDQENRTDRTVTEEARPRRRRRRGRRIVLAAVAVAAAGAAGAATLGFGGGGPAGGAAESALPPKTAGVTRQTLVDTQSADGALGYGPATTATSRLSGTLTRLPGTGDRITRGRALYEVDDRPVALLYGSLPAYRALTQGVEGPDVKQLERNLKALGYRGFTVDEEYTYATAEAVMRWQEDRGLDETGTVELGRVVFAPHAVRVESLQAGKGDLTVPGGKVLSYTGTTRAVTVELDAADQRLAEKGTKVTVTLPDDTTVKGRVDEVTTVIDPGDGQGEDARTVVEVVVELPGKKAQKAVGAYALASVDVSFTAGTRRDVLTVPVAALLALQEGGFGVEVVKGATSAYVPVRTGLFSGGQVEISGDGIAEGTTVGMPK</sequence>
<keyword evidence="2" id="KW-0472">Membrane</keyword>
<dbReference type="GO" id="GO:0015562">
    <property type="term" value="F:efflux transmembrane transporter activity"/>
    <property type="evidence" value="ECO:0007669"/>
    <property type="project" value="TreeGrafter"/>
</dbReference>
<dbReference type="Gene3D" id="2.40.420.20">
    <property type="match status" value="1"/>
</dbReference>
<keyword evidence="5" id="KW-1185">Reference proteome</keyword>
<dbReference type="EMBL" id="FOQY01000016">
    <property type="protein sequence ID" value="SFK06229.1"/>
    <property type="molecule type" value="Genomic_DNA"/>
</dbReference>
<evidence type="ECO:0000313" key="5">
    <source>
        <dbReference type="Proteomes" id="UP000199111"/>
    </source>
</evidence>
<dbReference type="GeneID" id="96300377"/>
<dbReference type="InterPro" id="IPR002477">
    <property type="entry name" value="Peptidoglycan-bd-like"/>
</dbReference>
<dbReference type="Gene3D" id="1.10.101.10">
    <property type="entry name" value="PGBD-like superfamily/PGBD"/>
    <property type="match status" value="1"/>
</dbReference>
<keyword evidence="2" id="KW-1133">Transmembrane helix</keyword>
<dbReference type="GO" id="GO:1990281">
    <property type="term" value="C:efflux pump complex"/>
    <property type="evidence" value="ECO:0007669"/>
    <property type="project" value="TreeGrafter"/>
</dbReference>
<dbReference type="Proteomes" id="UP000199111">
    <property type="component" value="Unassembled WGS sequence"/>
</dbReference>
<dbReference type="Pfam" id="PF01471">
    <property type="entry name" value="PG_binding_1"/>
    <property type="match status" value="1"/>
</dbReference>
<gene>
    <name evidence="4" type="ORF">SAMN05216275_116113</name>
</gene>
<evidence type="ECO:0000256" key="1">
    <source>
        <dbReference type="SAM" id="MobiDB-lite"/>
    </source>
</evidence>
<dbReference type="AlphaFoldDB" id="A0A1I3WGD6"/>
<dbReference type="InterPro" id="IPR036365">
    <property type="entry name" value="PGBD-like_sf"/>
</dbReference>
<keyword evidence="2" id="KW-0812">Transmembrane</keyword>
<dbReference type="PANTHER" id="PTHR30469">
    <property type="entry name" value="MULTIDRUG RESISTANCE PROTEIN MDTA"/>
    <property type="match status" value="1"/>
</dbReference>
<dbReference type="RefSeq" id="WP_093889080.1">
    <property type="nucleotide sequence ID" value="NZ_FOQY01000016.1"/>
</dbReference>
<feature type="region of interest" description="Disordered" evidence="1">
    <location>
        <begin position="1"/>
        <end position="29"/>
    </location>
</feature>
<evidence type="ECO:0000313" key="4">
    <source>
        <dbReference type="EMBL" id="SFK06229.1"/>
    </source>
</evidence>